<evidence type="ECO:0000256" key="3">
    <source>
        <dbReference type="SAM" id="SignalP"/>
    </source>
</evidence>
<keyword evidence="1" id="KW-0408">Iron</keyword>
<protein>
    <recommendedName>
        <fullName evidence="4">Fe2OG dioxygenase domain-containing protein</fullName>
    </recommendedName>
</protein>
<dbReference type="AlphaFoldDB" id="A0A1E7FHM5"/>
<keyword evidence="6" id="KW-1185">Reference proteome</keyword>
<dbReference type="EMBL" id="KV784357">
    <property type="protein sequence ID" value="OEU17681.1"/>
    <property type="molecule type" value="Genomic_DNA"/>
</dbReference>
<accession>A0A1E7FHM5</accession>
<evidence type="ECO:0000256" key="2">
    <source>
        <dbReference type="SAM" id="MobiDB-lite"/>
    </source>
</evidence>
<dbReference type="Gene3D" id="2.60.120.620">
    <property type="entry name" value="q2cbj1_9rhob like domain"/>
    <property type="match status" value="1"/>
</dbReference>
<proteinExistence type="inferred from homology"/>
<sequence length="433" mass="49220">MQKSKRTMLVVLMWIALFLDVLECFCPMDPRVGPTIQISTPSSSSLSTSSTTQEHHTTVELDSYINVTVKLPLFFHDSSNKNTDDNSDPSSSSSSSLHSIYIRPLLSDEEVGMACRLAEDYAEENGRWDQPDSERHESYSTCDFPVDECTELETFLESSDFEQRLFQQFSDLYNIDVNDLSYNDLFVAYYQGKEENQQQNGDNDNEDDADYTNSNIMDRLELHRDGSLLSFSLLLNPPNEFEGGGTFYDALRDVRPTFEDGGILHPGGAIRPNRAGDAVLHCGKILHGADVVTSGRRIVLVGFVDVSKRCIRPGALGNSCKEWGRMDVAKFRLKRQEKKNHRGWVLNNSRWLKDITNNAVVRGFVPASSGVIRRADPELCRRRRLEMEDLLLRNIILPSDERGPKDDEYHQFSWDNEGAISILDNELEEQDRI</sequence>
<feature type="domain" description="Fe2OG dioxygenase" evidence="4">
    <location>
        <begin position="181"/>
        <end position="306"/>
    </location>
</feature>
<evidence type="ECO:0000313" key="6">
    <source>
        <dbReference type="Proteomes" id="UP000095751"/>
    </source>
</evidence>
<dbReference type="KEGG" id="fcy:FRACYDRAFT_238108"/>
<keyword evidence="1" id="KW-0479">Metal-binding</keyword>
<name>A0A1E7FHM5_9STRA</name>
<dbReference type="GO" id="GO:0016491">
    <property type="term" value="F:oxidoreductase activity"/>
    <property type="evidence" value="ECO:0007669"/>
    <property type="project" value="UniProtKB-KW"/>
</dbReference>
<gene>
    <name evidence="5" type="ORF">FRACYDRAFT_238108</name>
</gene>
<evidence type="ECO:0000256" key="1">
    <source>
        <dbReference type="RuleBase" id="RU003682"/>
    </source>
</evidence>
<dbReference type="InParanoid" id="A0A1E7FHM5"/>
<keyword evidence="3" id="KW-0732">Signal</keyword>
<dbReference type="Proteomes" id="UP000095751">
    <property type="component" value="Unassembled WGS sequence"/>
</dbReference>
<dbReference type="InterPro" id="IPR005123">
    <property type="entry name" value="Oxoglu/Fe-dep_dioxygenase_dom"/>
</dbReference>
<comment type="similarity">
    <text evidence="1">Belongs to the iron/ascorbate-dependent oxidoreductase family.</text>
</comment>
<dbReference type="GO" id="GO:0046872">
    <property type="term" value="F:metal ion binding"/>
    <property type="evidence" value="ECO:0007669"/>
    <property type="project" value="UniProtKB-KW"/>
</dbReference>
<evidence type="ECO:0000313" key="5">
    <source>
        <dbReference type="EMBL" id="OEU17681.1"/>
    </source>
</evidence>
<feature type="chain" id="PRO_5009193153" description="Fe2OG dioxygenase domain-containing protein" evidence="3">
    <location>
        <begin position="25"/>
        <end position="433"/>
    </location>
</feature>
<dbReference type="OrthoDB" id="42213at2759"/>
<organism evidence="5 6">
    <name type="scientific">Fragilariopsis cylindrus CCMP1102</name>
    <dbReference type="NCBI Taxonomy" id="635003"/>
    <lineage>
        <taxon>Eukaryota</taxon>
        <taxon>Sar</taxon>
        <taxon>Stramenopiles</taxon>
        <taxon>Ochrophyta</taxon>
        <taxon>Bacillariophyta</taxon>
        <taxon>Bacillariophyceae</taxon>
        <taxon>Bacillariophycidae</taxon>
        <taxon>Bacillariales</taxon>
        <taxon>Bacillariaceae</taxon>
        <taxon>Fragilariopsis</taxon>
    </lineage>
</organism>
<keyword evidence="1" id="KW-0560">Oxidoreductase</keyword>
<feature type="signal peptide" evidence="3">
    <location>
        <begin position="1"/>
        <end position="24"/>
    </location>
</feature>
<feature type="region of interest" description="Disordered" evidence="2">
    <location>
        <begin position="193"/>
        <end position="212"/>
    </location>
</feature>
<evidence type="ECO:0000259" key="4">
    <source>
        <dbReference type="PROSITE" id="PS51471"/>
    </source>
</evidence>
<reference evidence="5 6" key="1">
    <citation type="submission" date="2016-09" db="EMBL/GenBank/DDBJ databases">
        <title>Extensive genetic diversity and differential bi-allelic expression allows diatom success in the polar Southern Ocean.</title>
        <authorList>
            <consortium name="DOE Joint Genome Institute"/>
            <person name="Mock T."/>
            <person name="Otillar R.P."/>
            <person name="Strauss J."/>
            <person name="Dupont C."/>
            <person name="Frickenhaus S."/>
            <person name="Maumus F."/>
            <person name="Mcmullan M."/>
            <person name="Sanges R."/>
            <person name="Schmutz J."/>
            <person name="Toseland A."/>
            <person name="Valas R."/>
            <person name="Veluchamy A."/>
            <person name="Ward B.J."/>
            <person name="Allen A."/>
            <person name="Barry K."/>
            <person name="Falciatore A."/>
            <person name="Ferrante M."/>
            <person name="Fortunato A.E."/>
            <person name="Gloeckner G."/>
            <person name="Gruber A."/>
            <person name="Hipkin R."/>
            <person name="Janech M."/>
            <person name="Kroth P."/>
            <person name="Leese F."/>
            <person name="Lindquist E."/>
            <person name="Lyon B.R."/>
            <person name="Martin J."/>
            <person name="Mayer C."/>
            <person name="Parker M."/>
            <person name="Quesneville H."/>
            <person name="Raymond J."/>
            <person name="Uhlig C."/>
            <person name="Valentin K.U."/>
            <person name="Worden A.Z."/>
            <person name="Armbrust E.V."/>
            <person name="Bowler C."/>
            <person name="Green B."/>
            <person name="Moulton V."/>
            <person name="Van Oosterhout C."/>
            <person name="Grigoriev I."/>
        </authorList>
    </citation>
    <scope>NUCLEOTIDE SEQUENCE [LARGE SCALE GENOMIC DNA]</scope>
    <source>
        <strain evidence="5 6">CCMP1102</strain>
    </source>
</reference>
<dbReference type="PROSITE" id="PS51471">
    <property type="entry name" value="FE2OG_OXY"/>
    <property type="match status" value="1"/>
</dbReference>